<organism evidence="1 2">
    <name type="scientific">Electrophorus electricus</name>
    <name type="common">Electric eel</name>
    <name type="synonym">Gymnotus electricus</name>
    <dbReference type="NCBI Taxonomy" id="8005"/>
    <lineage>
        <taxon>Eukaryota</taxon>
        <taxon>Metazoa</taxon>
        <taxon>Chordata</taxon>
        <taxon>Craniata</taxon>
        <taxon>Vertebrata</taxon>
        <taxon>Euteleostomi</taxon>
        <taxon>Actinopterygii</taxon>
        <taxon>Neopterygii</taxon>
        <taxon>Teleostei</taxon>
        <taxon>Ostariophysi</taxon>
        <taxon>Gymnotiformes</taxon>
        <taxon>Gymnotoidei</taxon>
        <taxon>Gymnotidae</taxon>
        <taxon>Electrophorus</taxon>
    </lineage>
</organism>
<accession>A0A4W4GH57</accession>
<dbReference type="Gene3D" id="1.25.10.10">
    <property type="entry name" value="Leucine-rich Repeat Variant"/>
    <property type="match status" value="1"/>
</dbReference>
<reference evidence="1" key="5">
    <citation type="submission" date="2025-09" db="UniProtKB">
        <authorList>
            <consortium name="Ensembl"/>
        </authorList>
    </citation>
    <scope>IDENTIFICATION</scope>
</reference>
<dbReference type="SUPFAM" id="SSF48371">
    <property type="entry name" value="ARM repeat"/>
    <property type="match status" value="1"/>
</dbReference>
<sequence>MLKHSLLRYAVEKWRDAWKISEFLMTVEGLKKALTHLHYHVRLVAIATCASAAVNRPQEESIFFKSTFKLPPELQPLLLAALHDPERTIQMAAALCQYAIGRPSAHARDILRDILWQGESNSWAAAQCLAIEGEASQAVIERLLSQHFASSTMLDKQQAANLLVSISRKTTLVRSLLAEELNSANSSTRVLAFNKVLSTYTNNSIQALGKLAMGSVIHDELDKGPFSWRVEALVLMGQLKIMTAKLLPTFLRCLKDDFVVVRKQACLTAASLQIKDETILNQLIELTQNDPSCEVKEVAINTLRRIGCLTPSLQENLLWVLHHEEEPRVRIAVCQALKSLDVKGPELQNVLQEHIEELMKSNGYSLEGDKSMVHRITDQVRVLYLSMLDVMVDANFTVRAASHTQSFEVNLGAFGPTNL</sequence>
<dbReference type="PANTHER" id="PTHR12697:SF20">
    <property type="entry name" value="HEAT REPEAT-CONTAINING PROTEIN 4"/>
    <property type="match status" value="1"/>
</dbReference>
<dbReference type="GO" id="GO:0016491">
    <property type="term" value="F:oxidoreductase activity"/>
    <property type="evidence" value="ECO:0007669"/>
    <property type="project" value="TreeGrafter"/>
</dbReference>
<protein>
    <submittedName>
        <fullName evidence="1">Uncharacterized protein</fullName>
    </submittedName>
</protein>
<dbReference type="AlphaFoldDB" id="A0A4W4GH57"/>
<dbReference type="InterPro" id="IPR011989">
    <property type="entry name" value="ARM-like"/>
</dbReference>
<dbReference type="Ensembl" id="ENSEEET00000036329.2">
    <property type="protein sequence ID" value="ENSEEEP00000035907.2"/>
    <property type="gene ID" value="ENSEEEG00000017079.2"/>
</dbReference>
<evidence type="ECO:0000313" key="2">
    <source>
        <dbReference type="Proteomes" id="UP000314983"/>
    </source>
</evidence>
<dbReference type="Proteomes" id="UP000314983">
    <property type="component" value="Chromosome 13"/>
</dbReference>
<name>A0A4W4GH57_ELEEL</name>
<reference evidence="2" key="1">
    <citation type="journal article" date="2014" name="Science">
        <title>Nonhuman genetics. Genomic basis for the convergent evolution of electric organs.</title>
        <authorList>
            <person name="Gallant J.R."/>
            <person name="Traeger L.L."/>
            <person name="Volkening J.D."/>
            <person name="Moffett H."/>
            <person name="Chen P.H."/>
            <person name="Novina C.D."/>
            <person name="Phillips G.N.Jr."/>
            <person name="Anand R."/>
            <person name="Wells G.B."/>
            <person name="Pinch M."/>
            <person name="Guth R."/>
            <person name="Unguez G.A."/>
            <person name="Albert J.S."/>
            <person name="Zakon H.H."/>
            <person name="Samanta M.P."/>
            <person name="Sussman M.R."/>
        </authorList>
    </citation>
    <scope>NUCLEOTIDE SEQUENCE [LARGE SCALE GENOMIC DNA]</scope>
</reference>
<proteinExistence type="predicted"/>
<dbReference type="PANTHER" id="PTHR12697">
    <property type="entry name" value="PBS LYASE HEAT-LIKE PROTEIN"/>
    <property type="match status" value="1"/>
</dbReference>
<keyword evidence="2" id="KW-1185">Reference proteome</keyword>
<reference evidence="2" key="2">
    <citation type="journal article" date="2017" name="Sci. Adv.">
        <title>A tail of two voltages: Proteomic comparison of the three electric organs of the electric eel.</title>
        <authorList>
            <person name="Traeger L.L."/>
            <person name="Sabat G."/>
            <person name="Barrett-Wilt G.A."/>
            <person name="Wells G.B."/>
            <person name="Sussman M.R."/>
        </authorList>
    </citation>
    <scope>NUCLEOTIDE SEQUENCE [LARGE SCALE GENOMIC DNA]</scope>
</reference>
<dbReference type="GeneTree" id="ENSGT00390000013207"/>
<dbReference type="InterPro" id="IPR016024">
    <property type="entry name" value="ARM-type_fold"/>
</dbReference>
<dbReference type="Pfam" id="PF13646">
    <property type="entry name" value="HEAT_2"/>
    <property type="match status" value="1"/>
</dbReference>
<reference evidence="1" key="4">
    <citation type="submission" date="2025-08" db="UniProtKB">
        <authorList>
            <consortium name="Ensembl"/>
        </authorList>
    </citation>
    <scope>IDENTIFICATION</scope>
</reference>
<reference evidence="1" key="3">
    <citation type="submission" date="2020-05" db="EMBL/GenBank/DDBJ databases">
        <title>Electrophorus electricus (electric eel) genome, fEleEle1, primary haplotype.</title>
        <authorList>
            <person name="Myers G."/>
            <person name="Meyer A."/>
            <person name="Fedrigo O."/>
            <person name="Formenti G."/>
            <person name="Rhie A."/>
            <person name="Tracey A."/>
            <person name="Sims Y."/>
            <person name="Jarvis E.D."/>
        </authorList>
    </citation>
    <scope>NUCLEOTIDE SEQUENCE [LARGE SCALE GENOMIC DNA]</scope>
</reference>
<evidence type="ECO:0000313" key="1">
    <source>
        <dbReference type="Ensembl" id="ENSEEEP00000035907.2"/>
    </source>
</evidence>